<feature type="compositionally biased region" description="Acidic residues" evidence="3">
    <location>
        <begin position="242"/>
        <end position="263"/>
    </location>
</feature>
<name>A0A420IQK6_9PEZI</name>
<dbReference type="PANTHER" id="PTHR11875">
    <property type="entry name" value="TESTIS-SPECIFIC Y-ENCODED PROTEIN"/>
    <property type="match status" value="1"/>
</dbReference>
<evidence type="ECO:0000256" key="3">
    <source>
        <dbReference type="SAM" id="MobiDB-lite"/>
    </source>
</evidence>
<feature type="region of interest" description="Disordered" evidence="3">
    <location>
        <begin position="289"/>
        <end position="320"/>
    </location>
</feature>
<evidence type="ECO:0000313" key="4">
    <source>
        <dbReference type="EMBL" id="RKF76849.1"/>
    </source>
</evidence>
<feature type="compositionally biased region" description="Acidic residues" evidence="3">
    <location>
        <begin position="294"/>
        <end position="308"/>
    </location>
</feature>
<dbReference type="InterPro" id="IPR037231">
    <property type="entry name" value="NAP-like_sf"/>
</dbReference>
<comment type="caution">
    <text evidence="4">The sequence shown here is derived from an EMBL/GenBank/DDBJ whole genome shotgun (WGS) entry which is preliminary data.</text>
</comment>
<dbReference type="InterPro" id="IPR002164">
    <property type="entry name" value="NAP_family"/>
</dbReference>
<gene>
    <name evidence="4" type="ORF">GcC1_068008</name>
</gene>
<dbReference type="GO" id="GO:0006334">
    <property type="term" value="P:nucleosome assembly"/>
    <property type="evidence" value="ECO:0007669"/>
    <property type="project" value="InterPro"/>
</dbReference>
<organism evidence="4 5">
    <name type="scientific">Golovinomyces cichoracearum</name>
    <dbReference type="NCBI Taxonomy" id="62708"/>
    <lineage>
        <taxon>Eukaryota</taxon>
        <taxon>Fungi</taxon>
        <taxon>Dikarya</taxon>
        <taxon>Ascomycota</taxon>
        <taxon>Pezizomycotina</taxon>
        <taxon>Leotiomycetes</taxon>
        <taxon>Erysiphales</taxon>
        <taxon>Erysiphaceae</taxon>
        <taxon>Golovinomyces</taxon>
    </lineage>
</organism>
<dbReference type="Pfam" id="PF00956">
    <property type="entry name" value="NAP"/>
    <property type="match status" value="1"/>
</dbReference>
<feature type="region of interest" description="Disordered" evidence="3">
    <location>
        <begin position="167"/>
        <end position="192"/>
    </location>
</feature>
<reference evidence="4 5" key="1">
    <citation type="journal article" date="2018" name="BMC Genomics">
        <title>Comparative genome analyses reveal sequence features reflecting distinct modes of host-adaptation between dicot and monocot powdery mildew.</title>
        <authorList>
            <person name="Wu Y."/>
            <person name="Ma X."/>
            <person name="Pan Z."/>
            <person name="Kale S.D."/>
            <person name="Song Y."/>
            <person name="King H."/>
            <person name="Zhang Q."/>
            <person name="Presley C."/>
            <person name="Deng X."/>
            <person name="Wei C.I."/>
            <person name="Xiao S."/>
        </authorList>
    </citation>
    <scope>NUCLEOTIDE SEQUENCE [LARGE SCALE GENOMIC DNA]</scope>
    <source>
        <strain evidence="4">UCSC1</strain>
    </source>
</reference>
<dbReference type="AlphaFoldDB" id="A0A420IQK6"/>
<comment type="similarity">
    <text evidence="1 2">Belongs to the nucleosome assembly protein (NAP) family.</text>
</comment>
<dbReference type="Proteomes" id="UP000285405">
    <property type="component" value="Unassembled WGS sequence"/>
</dbReference>
<sequence>MLNSLEDTTVTYEDLTEIERDFEDVEKEIIRQEAVLSAPIYARRDVLTSKIPNFWPLVFEQAPPEIDQYIQMADGALLLGALTSLSVSRFEPEVDPRSVIIRFEFSENKYFEDKVLEKKFWWRTALKNSGSGLVSEAVGIRWKSPEVDLTEGLLDLVLAAEKSISSKPASKKSNSRRPKKSEMTSEQKELHQRIEERGVSGLSFFTWFGFIGDRISAEESAEAVAELRKNSTTELVTSQKEEDQDEEEEEEEDESSDDDDLEVFPDGGELAIAISEDLWPNAIKYFTQAQEQDTISDDDFESMDEDEEEKSRIVKKRKPN</sequence>
<feature type="region of interest" description="Disordered" evidence="3">
    <location>
        <begin position="227"/>
        <end position="264"/>
    </location>
</feature>
<protein>
    <submittedName>
        <fullName evidence="4">Putative nucleosome assembly protein C36B7.08c</fullName>
    </submittedName>
</protein>
<feature type="compositionally biased region" description="Basic residues" evidence="3">
    <location>
        <begin position="169"/>
        <end position="179"/>
    </location>
</feature>
<accession>A0A420IQK6</accession>
<dbReference type="GO" id="GO:0005634">
    <property type="term" value="C:nucleus"/>
    <property type="evidence" value="ECO:0007669"/>
    <property type="project" value="InterPro"/>
</dbReference>
<dbReference type="Gene3D" id="3.30.1120.90">
    <property type="entry name" value="Nucleosome assembly protein"/>
    <property type="match status" value="1"/>
</dbReference>
<proteinExistence type="inferred from homology"/>
<evidence type="ECO:0000313" key="5">
    <source>
        <dbReference type="Proteomes" id="UP000285405"/>
    </source>
</evidence>
<dbReference type="EMBL" id="MCBR01006873">
    <property type="protein sequence ID" value="RKF76849.1"/>
    <property type="molecule type" value="Genomic_DNA"/>
</dbReference>
<dbReference type="SUPFAM" id="SSF143113">
    <property type="entry name" value="NAP-like"/>
    <property type="match status" value="1"/>
</dbReference>
<evidence type="ECO:0000256" key="2">
    <source>
        <dbReference type="RuleBase" id="RU003876"/>
    </source>
</evidence>
<feature type="compositionally biased region" description="Basic and acidic residues" evidence="3">
    <location>
        <begin position="180"/>
        <end position="192"/>
    </location>
</feature>
<evidence type="ECO:0000256" key="1">
    <source>
        <dbReference type="ARBA" id="ARBA00009947"/>
    </source>
</evidence>